<dbReference type="Pfam" id="PF24857">
    <property type="entry name" value="THR4_C"/>
    <property type="match status" value="1"/>
</dbReference>
<evidence type="ECO:0000256" key="12">
    <source>
        <dbReference type="PIRSR" id="PIRSR604450-51"/>
    </source>
</evidence>
<dbReference type="GO" id="GO:0009088">
    <property type="term" value="P:threonine biosynthetic process"/>
    <property type="evidence" value="ECO:0007669"/>
    <property type="project" value="UniProtKB-UniRule"/>
</dbReference>
<evidence type="ECO:0000256" key="7">
    <source>
        <dbReference type="ARBA" id="ARBA00022697"/>
    </source>
</evidence>
<comment type="pathway">
    <text evidence="2">Amino-acid biosynthesis; L-threonine biosynthesis; L-threonine from L-aspartate: step 5/5.</text>
</comment>
<keyword evidence="9" id="KW-0456">Lyase</keyword>
<dbReference type="InterPro" id="IPR036052">
    <property type="entry name" value="TrpB-like_PALP_sf"/>
</dbReference>
<keyword evidence="6" id="KW-0028">Amino-acid biosynthesis</keyword>
<evidence type="ECO:0000259" key="13">
    <source>
        <dbReference type="Pfam" id="PF00291"/>
    </source>
</evidence>
<dbReference type="STRING" id="637679.GCA_001550055_03526"/>
<evidence type="ECO:0000313" key="16">
    <source>
        <dbReference type="Proteomes" id="UP000183685"/>
    </source>
</evidence>
<dbReference type="PANTHER" id="PTHR42690:SF1">
    <property type="entry name" value="THREONINE SYNTHASE-LIKE 2"/>
    <property type="match status" value="1"/>
</dbReference>
<dbReference type="Pfam" id="PF00291">
    <property type="entry name" value="PALP"/>
    <property type="match status" value="1"/>
</dbReference>
<dbReference type="InterPro" id="IPR001926">
    <property type="entry name" value="TrpB-like_PALP"/>
</dbReference>
<dbReference type="UniPathway" id="UPA00050">
    <property type="reaction ID" value="UER00065"/>
</dbReference>
<evidence type="ECO:0000256" key="3">
    <source>
        <dbReference type="ARBA" id="ARBA00005517"/>
    </source>
</evidence>
<dbReference type="AlphaFoldDB" id="A0A1G7B6X7"/>
<dbReference type="PROSITE" id="PS00165">
    <property type="entry name" value="DEHYDRATASE_SER_THR"/>
    <property type="match status" value="1"/>
</dbReference>
<dbReference type="InterPro" id="IPR000634">
    <property type="entry name" value="Ser/Thr_deHydtase_PyrdxlP-BS"/>
</dbReference>
<dbReference type="EMBL" id="FNAK01000005">
    <property type="protein sequence ID" value="SDE22005.1"/>
    <property type="molecule type" value="Genomic_DNA"/>
</dbReference>
<comment type="catalytic activity">
    <reaction evidence="10">
        <text>O-phospho-L-homoserine + H2O = L-threonine + phosphate</text>
        <dbReference type="Rhea" id="RHEA:10840"/>
        <dbReference type="ChEBI" id="CHEBI:15377"/>
        <dbReference type="ChEBI" id="CHEBI:43474"/>
        <dbReference type="ChEBI" id="CHEBI:57590"/>
        <dbReference type="ChEBI" id="CHEBI:57926"/>
        <dbReference type="EC" id="4.2.3.1"/>
    </reaction>
</comment>
<evidence type="ECO:0000256" key="6">
    <source>
        <dbReference type="ARBA" id="ARBA00022605"/>
    </source>
</evidence>
<comment type="similarity">
    <text evidence="3">Belongs to the threonine synthase family.</text>
</comment>
<feature type="domain" description="Threonine synthase N-terminal" evidence="14">
    <location>
        <begin position="22"/>
        <end position="100"/>
    </location>
</feature>
<proteinExistence type="inferred from homology"/>
<dbReference type="CDD" id="cd01560">
    <property type="entry name" value="Thr-synth_2"/>
    <property type="match status" value="1"/>
</dbReference>
<organism evidence="15 16">
    <name type="scientific">Kordiimonas lacus</name>
    <dbReference type="NCBI Taxonomy" id="637679"/>
    <lineage>
        <taxon>Bacteria</taxon>
        <taxon>Pseudomonadati</taxon>
        <taxon>Pseudomonadota</taxon>
        <taxon>Alphaproteobacteria</taxon>
        <taxon>Kordiimonadales</taxon>
        <taxon>Kordiimonadaceae</taxon>
        <taxon>Kordiimonas</taxon>
    </lineage>
</organism>
<keyword evidence="16" id="KW-1185">Reference proteome</keyword>
<evidence type="ECO:0000256" key="11">
    <source>
        <dbReference type="NCBIfam" id="TIGR00260"/>
    </source>
</evidence>
<dbReference type="GO" id="GO:0030170">
    <property type="term" value="F:pyridoxal phosphate binding"/>
    <property type="evidence" value="ECO:0007669"/>
    <property type="project" value="InterPro"/>
</dbReference>
<evidence type="ECO:0000256" key="8">
    <source>
        <dbReference type="ARBA" id="ARBA00022898"/>
    </source>
</evidence>
<name>A0A1G7B6X7_9PROT</name>
<dbReference type="InterPro" id="IPR029144">
    <property type="entry name" value="Thr_synth_N"/>
</dbReference>
<feature type="modified residue" description="N6-(pyridoxal phosphate)lysine" evidence="12">
    <location>
        <position position="133"/>
    </location>
</feature>
<dbReference type="InterPro" id="IPR004450">
    <property type="entry name" value="Thr_synthase-like"/>
</dbReference>
<dbReference type="Proteomes" id="UP000183685">
    <property type="component" value="Unassembled WGS sequence"/>
</dbReference>
<sequence length="483" mass="52163">MPHQPVELGFARFVKLSALIVKYISTRGEAEKLDFEGVTLTGLARDGGLYVPEELPQFSASTIRSFRGKPYADVAFEVIQPFVAGSLSDADLKAMLDATYGKAFRHPAVAPLVQLGANDWLLELFHGPTLAFKDFALQLLGRFFDHFTAKRGQKLTILGATSGDTGSAAIEGCRGRDNVTIYMLHPKDRVSEVQRRQMTTVLEDNVVNIAVEGNFDDCQALVKACFNDLDFRDRVGLTAVNSINWARVMAQIVYYFTSAAALGAPDREISYTVPTGNFGDIFAGYIAKGMGLPIRQLVIATNKNDILARTLQSGSYRADGVEATLSPSMDIQVSSNFERLMFDLAGRDAAEIRAYMDTLTAEKGFDLKQGHLEALRASFAASQADDALTAKVMADLYKASGYVADPHTAVGLASAAVCNTDPSVPMVTLSTAHPAKFGAAVTDATGVNPTLPAHMADLLSREERLITLANDVTALQARIMQGM</sequence>
<evidence type="ECO:0000256" key="1">
    <source>
        <dbReference type="ARBA" id="ARBA00001933"/>
    </source>
</evidence>
<feature type="domain" description="Tryptophan synthase beta chain-like PALP" evidence="13">
    <location>
        <begin position="115"/>
        <end position="353"/>
    </location>
</feature>
<evidence type="ECO:0000313" key="15">
    <source>
        <dbReference type="EMBL" id="SDE22005.1"/>
    </source>
</evidence>
<keyword evidence="7" id="KW-0791">Threonine biosynthesis</keyword>
<evidence type="ECO:0000256" key="4">
    <source>
        <dbReference type="ARBA" id="ARBA00013028"/>
    </source>
</evidence>
<protein>
    <recommendedName>
        <fullName evidence="5 11">Threonine synthase</fullName>
        <ecNumber evidence="4 11">4.2.3.1</ecNumber>
    </recommendedName>
</protein>
<evidence type="ECO:0000256" key="2">
    <source>
        <dbReference type="ARBA" id="ARBA00004979"/>
    </source>
</evidence>
<dbReference type="SUPFAM" id="SSF53686">
    <property type="entry name" value="Tryptophan synthase beta subunit-like PLP-dependent enzymes"/>
    <property type="match status" value="1"/>
</dbReference>
<dbReference type="NCBIfam" id="TIGR00260">
    <property type="entry name" value="thrC"/>
    <property type="match status" value="1"/>
</dbReference>
<gene>
    <name evidence="15" type="ORF">SAMN04488071_2360</name>
</gene>
<evidence type="ECO:0000256" key="10">
    <source>
        <dbReference type="ARBA" id="ARBA00049144"/>
    </source>
</evidence>
<accession>A0A1G7B6X7</accession>
<evidence type="ECO:0000256" key="9">
    <source>
        <dbReference type="ARBA" id="ARBA00023239"/>
    </source>
</evidence>
<evidence type="ECO:0000259" key="14">
    <source>
        <dbReference type="Pfam" id="PF14821"/>
    </source>
</evidence>
<dbReference type="EC" id="4.2.3.1" evidence="4 11"/>
<dbReference type="PANTHER" id="PTHR42690">
    <property type="entry name" value="THREONINE SYNTHASE FAMILY MEMBER"/>
    <property type="match status" value="1"/>
</dbReference>
<dbReference type="InterPro" id="IPR051166">
    <property type="entry name" value="Threonine_Synthase"/>
</dbReference>
<reference evidence="15 16" key="1">
    <citation type="submission" date="2016-10" db="EMBL/GenBank/DDBJ databases">
        <authorList>
            <person name="de Groot N.N."/>
        </authorList>
    </citation>
    <scope>NUCLEOTIDE SEQUENCE [LARGE SCALE GENOMIC DNA]</scope>
    <source>
        <strain evidence="15 16">CGMCC 1.9109</strain>
    </source>
</reference>
<dbReference type="GO" id="GO:0004795">
    <property type="term" value="F:threonine synthase activity"/>
    <property type="evidence" value="ECO:0007669"/>
    <property type="project" value="UniProtKB-UniRule"/>
</dbReference>
<dbReference type="Gene3D" id="3.90.1380.10">
    <property type="entry name" value="Threonine synthase, N-terminal domain"/>
    <property type="match status" value="1"/>
</dbReference>
<dbReference type="Pfam" id="PF14821">
    <property type="entry name" value="Thr_synth_N"/>
    <property type="match status" value="1"/>
</dbReference>
<comment type="cofactor">
    <cofactor evidence="1 12">
        <name>pyridoxal 5'-phosphate</name>
        <dbReference type="ChEBI" id="CHEBI:597326"/>
    </cofactor>
</comment>
<evidence type="ECO:0000256" key="5">
    <source>
        <dbReference type="ARBA" id="ARBA00018679"/>
    </source>
</evidence>
<keyword evidence="8 12" id="KW-0663">Pyridoxal phosphate</keyword>
<dbReference type="InterPro" id="IPR037158">
    <property type="entry name" value="Thr_synth_N_sf"/>
</dbReference>
<dbReference type="Gene3D" id="3.40.50.1100">
    <property type="match status" value="2"/>
</dbReference>